<dbReference type="Proteomes" id="UP001149860">
    <property type="component" value="Chromosome"/>
</dbReference>
<accession>A0ACD5DD92</accession>
<keyword evidence="1" id="KW-0132">Cell division</keyword>
<organism evidence="1 2">
    <name type="scientific">Lentilactobacillus terminaliae</name>
    <dbReference type="NCBI Taxonomy" id="3003483"/>
    <lineage>
        <taxon>Bacteria</taxon>
        <taxon>Bacillati</taxon>
        <taxon>Bacillota</taxon>
        <taxon>Bacilli</taxon>
        <taxon>Lactobacillales</taxon>
        <taxon>Lactobacillaceae</taxon>
        <taxon>Lentilactobacillus</taxon>
    </lineage>
</organism>
<keyword evidence="2" id="KW-1185">Reference proteome</keyword>
<evidence type="ECO:0000313" key="1">
    <source>
        <dbReference type="EMBL" id="XFD39354.1"/>
    </source>
</evidence>
<reference evidence="1" key="1">
    <citation type="submission" date="2024-08" db="EMBL/GenBank/DDBJ databases">
        <title>Lentilactobacillus sp. nov., isolated from tree bark.</title>
        <authorList>
            <person name="Phuengjayaem S."/>
            <person name="Tanasupawat S."/>
        </authorList>
    </citation>
    <scope>NUCLEOTIDE SEQUENCE</scope>
    <source>
        <strain evidence="1">SPB1-3</strain>
    </source>
</reference>
<protein>
    <submittedName>
        <fullName evidence="1">Cell division protein SepF</fullName>
    </submittedName>
</protein>
<name>A0ACD5DD92_9LACO</name>
<sequence length="113" mass="12614">MPQKFNFANFFGVDDEPQKIQQSRNNVVPMAPKEPMKSELVVSTPVNYSETDEIAEKLMNGVAVIVKFNKLDAKSAARMVDFLNGIVFAINGSITRLEQDIFICTPANFKVSK</sequence>
<proteinExistence type="predicted"/>
<dbReference type="EMBL" id="CP168151">
    <property type="protein sequence ID" value="XFD39354.1"/>
    <property type="molecule type" value="Genomic_DNA"/>
</dbReference>
<keyword evidence="1" id="KW-0131">Cell cycle</keyword>
<evidence type="ECO:0000313" key="2">
    <source>
        <dbReference type="Proteomes" id="UP001149860"/>
    </source>
</evidence>
<gene>
    <name evidence="1" type="ORF">O0236_007990</name>
</gene>